<dbReference type="Proteomes" id="UP000011560">
    <property type="component" value="Unassembled WGS sequence"/>
</dbReference>
<evidence type="ECO:0000256" key="1">
    <source>
        <dbReference type="SAM" id="Phobius"/>
    </source>
</evidence>
<comment type="caution">
    <text evidence="2">The sequence shown here is derived from an EMBL/GenBank/DDBJ whole genome shotgun (WGS) entry which is preliminary data.</text>
</comment>
<sequence length="75" mass="7810">MSRYGAIDYARWTKGGFLLGLSLLAFGAGGEILGNAFVASLPAWEHTLFTASEGVGILIGLVSPLLFGIALPLTE</sequence>
<accession>M0BW39</accession>
<dbReference type="AlphaFoldDB" id="M0BW39"/>
<gene>
    <name evidence="2" type="ORF">C479_00425</name>
</gene>
<evidence type="ECO:0000313" key="3">
    <source>
        <dbReference type="Proteomes" id="UP000011560"/>
    </source>
</evidence>
<protein>
    <recommendedName>
        <fullName evidence="4">MFS transporter</fullName>
    </recommendedName>
</protein>
<dbReference type="Pfam" id="PF25259">
    <property type="entry name" value="DUF7860"/>
    <property type="match status" value="1"/>
</dbReference>
<dbReference type="RefSeq" id="WP_007696290.1">
    <property type="nucleotide sequence ID" value="NZ_AOIQ01000002.1"/>
</dbReference>
<feature type="transmembrane region" description="Helical" evidence="1">
    <location>
        <begin position="54"/>
        <end position="73"/>
    </location>
</feature>
<dbReference type="PATRIC" id="fig|1227490.4.peg.89"/>
<keyword evidence="1" id="KW-0472">Membrane</keyword>
<evidence type="ECO:0000313" key="2">
    <source>
        <dbReference type="EMBL" id="ELZ14327.1"/>
    </source>
</evidence>
<keyword evidence="1" id="KW-1133">Transmembrane helix</keyword>
<name>M0BW39_9EURY</name>
<reference evidence="2 3" key="1">
    <citation type="journal article" date="2014" name="PLoS Genet.">
        <title>Phylogenetically driven sequencing of extremely halophilic archaea reveals strategies for static and dynamic osmo-response.</title>
        <authorList>
            <person name="Becker E.A."/>
            <person name="Seitzer P.M."/>
            <person name="Tritt A."/>
            <person name="Larsen D."/>
            <person name="Krusor M."/>
            <person name="Yao A.I."/>
            <person name="Wu D."/>
            <person name="Madern D."/>
            <person name="Eisen J.A."/>
            <person name="Darling A.E."/>
            <person name="Facciotti M.T."/>
        </authorList>
    </citation>
    <scope>NUCLEOTIDE SEQUENCE [LARGE SCALE GENOMIC DNA]</scope>
    <source>
        <strain evidence="2 3">JCM 14624</strain>
    </source>
</reference>
<dbReference type="EMBL" id="AOIQ01000002">
    <property type="protein sequence ID" value="ELZ14327.1"/>
    <property type="molecule type" value="Genomic_DNA"/>
</dbReference>
<proteinExistence type="predicted"/>
<dbReference type="InterPro" id="IPR057182">
    <property type="entry name" value="DUF7860"/>
</dbReference>
<organism evidence="2 3">
    <name type="scientific">Halovivax asiaticus JCM 14624</name>
    <dbReference type="NCBI Taxonomy" id="1227490"/>
    <lineage>
        <taxon>Archaea</taxon>
        <taxon>Methanobacteriati</taxon>
        <taxon>Methanobacteriota</taxon>
        <taxon>Stenosarchaea group</taxon>
        <taxon>Halobacteria</taxon>
        <taxon>Halobacteriales</taxon>
        <taxon>Natrialbaceae</taxon>
        <taxon>Halovivax</taxon>
    </lineage>
</organism>
<keyword evidence="1" id="KW-0812">Transmembrane</keyword>
<dbReference type="OrthoDB" id="201415at2157"/>
<keyword evidence="3" id="KW-1185">Reference proteome</keyword>
<evidence type="ECO:0008006" key="4">
    <source>
        <dbReference type="Google" id="ProtNLM"/>
    </source>
</evidence>